<evidence type="ECO:0000313" key="2">
    <source>
        <dbReference type="Proteomes" id="UP000595437"/>
    </source>
</evidence>
<name>A0A7T8GUZ1_CALRO</name>
<sequence>MCFFVNVLSNYARKQNKYTDTEMEQTRMDTVASGTSYTFHQDSAPTTRPNFCSPS</sequence>
<reference evidence="2" key="1">
    <citation type="submission" date="2021-01" db="EMBL/GenBank/DDBJ databases">
        <title>Caligus Genome Assembly.</title>
        <authorList>
            <person name="Gallardo-Escarate C."/>
        </authorList>
    </citation>
    <scope>NUCLEOTIDE SEQUENCE [LARGE SCALE GENOMIC DNA]</scope>
</reference>
<keyword evidence="2" id="KW-1185">Reference proteome</keyword>
<organism evidence="1 2">
    <name type="scientific">Caligus rogercresseyi</name>
    <name type="common">Sea louse</name>
    <dbReference type="NCBI Taxonomy" id="217165"/>
    <lineage>
        <taxon>Eukaryota</taxon>
        <taxon>Metazoa</taxon>
        <taxon>Ecdysozoa</taxon>
        <taxon>Arthropoda</taxon>
        <taxon>Crustacea</taxon>
        <taxon>Multicrustacea</taxon>
        <taxon>Hexanauplia</taxon>
        <taxon>Copepoda</taxon>
        <taxon>Siphonostomatoida</taxon>
        <taxon>Caligidae</taxon>
        <taxon>Caligus</taxon>
    </lineage>
</organism>
<dbReference type="EMBL" id="CP045902">
    <property type="protein sequence ID" value="QQP38267.1"/>
    <property type="molecule type" value="Genomic_DNA"/>
</dbReference>
<dbReference type="Proteomes" id="UP000595437">
    <property type="component" value="Chromosome 13"/>
</dbReference>
<protein>
    <submittedName>
        <fullName evidence="1">Uncharacterized protein</fullName>
    </submittedName>
</protein>
<proteinExistence type="predicted"/>
<dbReference type="AlphaFoldDB" id="A0A7T8GUZ1"/>
<accession>A0A7T8GUZ1</accession>
<gene>
    <name evidence="1" type="ORF">FKW44_018795</name>
</gene>
<evidence type="ECO:0000313" key="1">
    <source>
        <dbReference type="EMBL" id="QQP38267.1"/>
    </source>
</evidence>